<proteinExistence type="predicted"/>
<keyword evidence="3" id="KW-1185">Reference proteome</keyword>
<evidence type="ECO:0000313" key="3">
    <source>
        <dbReference type="Proteomes" id="UP000057609"/>
    </source>
</evidence>
<dbReference type="AlphaFoldDB" id="A0A0B5BIS4"/>
<dbReference type="InterPro" id="IPR029063">
    <property type="entry name" value="SAM-dependent_MTases_sf"/>
</dbReference>
<accession>A0A0B5BIS4</accession>
<dbReference type="SUPFAM" id="SSF53335">
    <property type="entry name" value="S-adenosyl-L-methionine-dependent methyltransferases"/>
    <property type="match status" value="1"/>
</dbReference>
<dbReference type="RefSeq" id="WP_039744292.1">
    <property type="nucleotide sequence ID" value="NZ_CP009788.1"/>
</dbReference>
<sequence length="253" mass="27554">MTIFNDFSEAYDLMFPREERIRSEEPFWRELVARHGVKSVLDCACGTGGHPILFARLGCAAYGSDLSPNMVEAAMANAVAAGTTVNLRVSSFTELTAAFKEDERFDAVICVGNSLTLAPTDDDVAKALREMYAVLNPGGICVLNIFNWDRLAAEGLRIMPAAVAEKEGRELTFLRVFHHRGDVIHLNIVVVTRDGAKAVTEILTARQRPVGPARLVEYVKTAGFTSWEATAGYSATPFDPASSDILTLVARKA</sequence>
<dbReference type="Gene3D" id="3.40.50.150">
    <property type="entry name" value="Vaccinia Virus protein VP39"/>
    <property type="match status" value="1"/>
</dbReference>
<feature type="domain" description="Methyltransferase" evidence="1">
    <location>
        <begin position="40"/>
        <end position="139"/>
    </location>
</feature>
<dbReference type="Gene3D" id="2.20.25.110">
    <property type="entry name" value="S-adenosyl-L-methionine-dependent methyltransferases"/>
    <property type="match status" value="1"/>
</dbReference>
<dbReference type="PANTHER" id="PTHR42912">
    <property type="entry name" value="METHYLTRANSFERASE"/>
    <property type="match status" value="1"/>
</dbReference>
<dbReference type="EMBL" id="CP009788">
    <property type="protein sequence ID" value="AJE04365.1"/>
    <property type="molecule type" value="Genomic_DNA"/>
</dbReference>
<gene>
    <name evidence="2" type="ORF">GPICK_14290</name>
</gene>
<dbReference type="Proteomes" id="UP000057609">
    <property type="component" value="Chromosome"/>
</dbReference>
<dbReference type="OrthoDB" id="9804312at2"/>
<dbReference type="Pfam" id="PF13649">
    <property type="entry name" value="Methyltransf_25"/>
    <property type="match status" value="1"/>
</dbReference>
<reference evidence="2 3" key="1">
    <citation type="journal article" date="2015" name="Genome Announc.">
        <title>Complete Genome of Geobacter pickeringii G13T, a Metal-Reducing Isolate from Sedimentary Kaolin Deposits.</title>
        <authorList>
            <person name="Badalamenti J.P."/>
            <person name="Bond D.R."/>
        </authorList>
    </citation>
    <scope>NUCLEOTIDE SEQUENCE [LARGE SCALE GENOMIC DNA]</scope>
    <source>
        <strain evidence="2 3">G13</strain>
    </source>
</reference>
<name>A0A0B5BIS4_9BACT</name>
<dbReference type="GO" id="GO:0008168">
    <property type="term" value="F:methyltransferase activity"/>
    <property type="evidence" value="ECO:0007669"/>
    <property type="project" value="TreeGrafter"/>
</dbReference>
<dbReference type="InterPro" id="IPR041698">
    <property type="entry name" value="Methyltransf_25"/>
</dbReference>
<dbReference type="STRING" id="345632.GPICK_14290"/>
<dbReference type="HOGENOM" id="CLU_069129_8_2_7"/>
<dbReference type="CDD" id="cd02440">
    <property type="entry name" value="AdoMet_MTases"/>
    <property type="match status" value="1"/>
</dbReference>
<dbReference type="InterPro" id="IPR050508">
    <property type="entry name" value="Methyltransf_Superfamily"/>
</dbReference>
<dbReference type="KEGG" id="gpi:GPICK_14290"/>
<evidence type="ECO:0000313" key="2">
    <source>
        <dbReference type="EMBL" id="AJE04365.1"/>
    </source>
</evidence>
<protein>
    <recommendedName>
        <fullName evidence="1">Methyltransferase domain-containing protein</fullName>
    </recommendedName>
</protein>
<organism evidence="2 3">
    <name type="scientific">Geobacter pickeringii</name>
    <dbReference type="NCBI Taxonomy" id="345632"/>
    <lineage>
        <taxon>Bacteria</taxon>
        <taxon>Pseudomonadati</taxon>
        <taxon>Thermodesulfobacteriota</taxon>
        <taxon>Desulfuromonadia</taxon>
        <taxon>Geobacterales</taxon>
        <taxon>Geobacteraceae</taxon>
        <taxon>Geobacter</taxon>
    </lineage>
</organism>
<evidence type="ECO:0000259" key="1">
    <source>
        <dbReference type="Pfam" id="PF13649"/>
    </source>
</evidence>